<dbReference type="Gene3D" id="1.10.10.60">
    <property type="entry name" value="Homeodomain-like"/>
    <property type="match status" value="1"/>
</dbReference>
<evidence type="ECO:0000313" key="6">
    <source>
        <dbReference type="EMBL" id="UJF33393.1"/>
    </source>
</evidence>
<gene>
    <name evidence="6" type="ORF">L0M14_28450</name>
</gene>
<keyword evidence="1" id="KW-0805">Transcription regulation</keyword>
<sequence length="233" mass="26318">MSYELPIDGLQTAVYNGNYKNYFGFLGLYMENVSCGVVEVRGYMDEAVRLRIINEAADLFKSKGYKSVTVSEIADRLGMSKKTLYVYFSSKEEMAEAVLDRTMSVIADKVTVQLKREDDPLGILRDTFLTIKEEIVKLPALFLEDMQKQAPALWAKVEAFRSRQLAFIEHLLTRAQQNGQIRDVNPALASAMMMDCIQRMVRPDFAAKHGVTIVEVADTLFAMMMSGLRTDQA</sequence>
<dbReference type="PRINTS" id="PR00455">
    <property type="entry name" value="HTHTETR"/>
</dbReference>
<feature type="DNA-binding region" description="H-T-H motif" evidence="4">
    <location>
        <begin position="69"/>
        <end position="88"/>
    </location>
</feature>
<feature type="domain" description="HTH tetR-type" evidence="5">
    <location>
        <begin position="46"/>
        <end position="106"/>
    </location>
</feature>
<dbReference type="RefSeq" id="WP_235119755.1">
    <property type="nucleotide sequence ID" value="NZ_CP090978.1"/>
</dbReference>
<evidence type="ECO:0000256" key="1">
    <source>
        <dbReference type="ARBA" id="ARBA00023015"/>
    </source>
</evidence>
<evidence type="ECO:0000256" key="2">
    <source>
        <dbReference type="ARBA" id="ARBA00023125"/>
    </source>
</evidence>
<dbReference type="Pfam" id="PF00440">
    <property type="entry name" value="TetR_N"/>
    <property type="match status" value="1"/>
</dbReference>
<evidence type="ECO:0000256" key="3">
    <source>
        <dbReference type="ARBA" id="ARBA00023163"/>
    </source>
</evidence>
<evidence type="ECO:0000259" key="5">
    <source>
        <dbReference type="PROSITE" id="PS50977"/>
    </source>
</evidence>
<keyword evidence="7" id="KW-1185">Reference proteome</keyword>
<dbReference type="InterPro" id="IPR036271">
    <property type="entry name" value="Tet_transcr_reg_TetR-rel_C_sf"/>
</dbReference>
<dbReference type="Proteomes" id="UP001649230">
    <property type="component" value="Chromosome"/>
</dbReference>
<reference evidence="6 7" key="1">
    <citation type="journal article" date="2024" name="Int. J. Syst. Evol. Microbiol.">
        <title>Paenibacillus hexagrammi sp. nov., a novel bacterium isolated from the gut content of Hexagrammos agrammus.</title>
        <authorList>
            <person name="Jung H.K."/>
            <person name="Kim D.G."/>
            <person name="Zin H."/>
            <person name="Park J."/>
            <person name="Jung H."/>
            <person name="Kim Y.O."/>
            <person name="Kong H.J."/>
            <person name="Kim J.W."/>
            <person name="Kim Y.S."/>
        </authorList>
    </citation>
    <scope>NUCLEOTIDE SEQUENCE [LARGE SCALE GENOMIC DNA]</scope>
    <source>
        <strain evidence="6 7">YPD9-1</strain>
    </source>
</reference>
<dbReference type="InterPro" id="IPR001647">
    <property type="entry name" value="HTH_TetR"/>
</dbReference>
<keyword evidence="3" id="KW-0804">Transcription</keyword>
<dbReference type="PANTHER" id="PTHR30055">
    <property type="entry name" value="HTH-TYPE TRANSCRIPTIONAL REGULATOR RUTR"/>
    <property type="match status" value="1"/>
</dbReference>
<dbReference type="EMBL" id="CP090978">
    <property type="protein sequence ID" value="UJF33393.1"/>
    <property type="molecule type" value="Genomic_DNA"/>
</dbReference>
<evidence type="ECO:0000313" key="7">
    <source>
        <dbReference type="Proteomes" id="UP001649230"/>
    </source>
</evidence>
<dbReference type="PANTHER" id="PTHR30055:SF234">
    <property type="entry name" value="HTH-TYPE TRANSCRIPTIONAL REGULATOR BETI"/>
    <property type="match status" value="1"/>
</dbReference>
<dbReference type="InterPro" id="IPR050109">
    <property type="entry name" value="HTH-type_TetR-like_transc_reg"/>
</dbReference>
<dbReference type="SUPFAM" id="SSF48498">
    <property type="entry name" value="Tetracyclin repressor-like, C-terminal domain"/>
    <property type="match status" value="1"/>
</dbReference>
<dbReference type="InterPro" id="IPR009057">
    <property type="entry name" value="Homeodomain-like_sf"/>
</dbReference>
<name>A0ABY3SHZ6_9BACL</name>
<protein>
    <submittedName>
        <fullName evidence="6">TetR/AcrR family transcriptional regulator</fullName>
    </submittedName>
</protein>
<keyword evidence="2 4" id="KW-0238">DNA-binding</keyword>
<proteinExistence type="predicted"/>
<dbReference type="PROSITE" id="PS50977">
    <property type="entry name" value="HTH_TETR_2"/>
    <property type="match status" value="1"/>
</dbReference>
<dbReference type="Gene3D" id="1.10.357.10">
    <property type="entry name" value="Tetracycline Repressor, domain 2"/>
    <property type="match status" value="1"/>
</dbReference>
<accession>A0ABY3SHZ6</accession>
<evidence type="ECO:0000256" key="4">
    <source>
        <dbReference type="PROSITE-ProRule" id="PRU00335"/>
    </source>
</evidence>
<dbReference type="SUPFAM" id="SSF46689">
    <property type="entry name" value="Homeodomain-like"/>
    <property type="match status" value="1"/>
</dbReference>
<organism evidence="6 7">
    <name type="scientific">Paenibacillus hexagrammi</name>
    <dbReference type="NCBI Taxonomy" id="2908839"/>
    <lineage>
        <taxon>Bacteria</taxon>
        <taxon>Bacillati</taxon>
        <taxon>Bacillota</taxon>
        <taxon>Bacilli</taxon>
        <taxon>Bacillales</taxon>
        <taxon>Paenibacillaceae</taxon>
        <taxon>Paenibacillus</taxon>
    </lineage>
</organism>